<dbReference type="Gene3D" id="1.10.3720.10">
    <property type="entry name" value="MetI-like"/>
    <property type="match status" value="1"/>
</dbReference>
<dbReference type="InterPro" id="IPR000515">
    <property type="entry name" value="MetI-like"/>
</dbReference>
<dbReference type="Proteomes" id="UP001469365">
    <property type="component" value="Unassembled WGS sequence"/>
</dbReference>
<dbReference type="InterPro" id="IPR043429">
    <property type="entry name" value="ArtM/GltK/GlnP/TcyL/YhdX-like"/>
</dbReference>
<keyword evidence="2 6" id="KW-0813">Transport</keyword>
<dbReference type="EMBL" id="JBBPCC010000012">
    <property type="protein sequence ID" value="MEK8129911.1"/>
    <property type="molecule type" value="Genomic_DNA"/>
</dbReference>
<evidence type="ECO:0000256" key="4">
    <source>
        <dbReference type="ARBA" id="ARBA00022989"/>
    </source>
</evidence>
<dbReference type="CDD" id="cd06261">
    <property type="entry name" value="TM_PBP2"/>
    <property type="match status" value="1"/>
</dbReference>
<proteinExistence type="inferred from homology"/>
<evidence type="ECO:0000256" key="1">
    <source>
        <dbReference type="ARBA" id="ARBA00004141"/>
    </source>
</evidence>
<comment type="similarity">
    <text evidence="6">Belongs to the binding-protein-dependent transport system permease family.</text>
</comment>
<keyword evidence="4 6" id="KW-1133">Transmembrane helix</keyword>
<evidence type="ECO:0000256" key="2">
    <source>
        <dbReference type="ARBA" id="ARBA00022448"/>
    </source>
</evidence>
<evidence type="ECO:0000313" key="8">
    <source>
        <dbReference type="EMBL" id="MEK8129911.1"/>
    </source>
</evidence>
<dbReference type="PANTHER" id="PTHR30614:SF45">
    <property type="entry name" value="L-CYSTINE TRANSPORT SYSTEM PERMEASE PROTEIN TCYL"/>
    <property type="match status" value="1"/>
</dbReference>
<organism evidence="8 9">
    <name type="scientific">Paenibacillus filicis</name>
    <dbReference type="NCBI Taxonomy" id="669464"/>
    <lineage>
        <taxon>Bacteria</taxon>
        <taxon>Bacillati</taxon>
        <taxon>Bacillota</taxon>
        <taxon>Bacilli</taxon>
        <taxon>Bacillales</taxon>
        <taxon>Paenibacillaceae</taxon>
        <taxon>Paenibacillus</taxon>
    </lineage>
</organism>
<evidence type="ECO:0000259" key="7">
    <source>
        <dbReference type="PROSITE" id="PS50928"/>
    </source>
</evidence>
<dbReference type="SUPFAM" id="SSF161098">
    <property type="entry name" value="MetI-like"/>
    <property type="match status" value="1"/>
</dbReference>
<name>A0ABU9DM30_9BACL</name>
<evidence type="ECO:0000256" key="3">
    <source>
        <dbReference type="ARBA" id="ARBA00022692"/>
    </source>
</evidence>
<comment type="subcellular location">
    <subcellularLocation>
        <location evidence="6">Cell membrane</location>
        <topology evidence="6">Multi-pass membrane protein</topology>
    </subcellularLocation>
    <subcellularLocation>
        <location evidence="1">Membrane</location>
        <topology evidence="1">Multi-pass membrane protein</topology>
    </subcellularLocation>
</comment>
<evidence type="ECO:0000256" key="6">
    <source>
        <dbReference type="RuleBase" id="RU363032"/>
    </source>
</evidence>
<comment type="caution">
    <text evidence="8">The sequence shown here is derived from an EMBL/GenBank/DDBJ whole genome shotgun (WGS) entry which is preliminary data.</text>
</comment>
<reference evidence="8 9" key="1">
    <citation type="submission" date="2024-04" db="EMBL/GenBank/DDBJ databases">
        <title>draft genome sequnece of Paenibacillus filicis.</title>
        <authorList>
            <person name="Kim D.-U."/>
        </authorList>
    </citation>
    <scope>NUCLEOTIDE SEQUENCE [LARGE SCALE GENOMIC DNA]</scope>
    <source>
        <strain evidence="8 9">KACC14197</strain>
    </source>
</reference>
<dbReference type="PANTHER" id="PTHR30614">
    <property type="entry name" value="MEMBRANE COMPONENT OF AMINO ACID ABC TRANSPORTER"/>
    <property type="match status" value="1"/>
</dbReference>
<feature type="transmembrane region" description="Helical" evidence="6">
    <location>
        <begin position="20"/>
        <end position="44"/>
    </location>
</feature>
<keyword evidence="3 6" id="KW-0812">Transmembrane</keyword>
<keyword evidence="5 6" id="KW-0472">Membrane</keyword>
<dbReference type="PROSITE" id="PS50928">
    <property type="entry name" value="ABC_TM1"/>
    <property type="match status" value="1"/>
</dbReference>
<dbReference type="RefSeq" id="WP_341417033.1">
    <property type="nucleotide sequence ID" value="NZ_JBBPCC010000012.1"/>
</dbReference>
<sequence length="233" mass="25770">MGQAFDIQLIGRYFWILLEYLPVSLTILFFSLVLGGIVGALLAVPRLYKWPVADGLCAAYISFFRATPIIIQLILIFYVLPELLKAAGLQLPEVPPAVYVVLTFGLNNGASLAEIFRASVNSVDRGQSEAAASVGLSGWDSFMRIILPQALRVAMPHLSNVVISSLKDTSLAFSVGVMDMMGRGEAIGRVYFHMLEVYISLAIIYYAVCLLLQYFFGRAERRLQRHERALTGT</sequence>
<feature type="transmembrane region" description="Helical" evidence="6">
    <location>
        <begin position="56"/>
        <end position="80"/>
    </location>
</feature>
<feature type="transmembrane region" description="Helical" evidence="6">
    <location>
        <begin position="197"/>
        <end position="216"/>
    </location>
</feature>
<protein>
    <submittedName>
        <fullName evidence="8">Amino acid ABC transporter permease</fullName>
    </submittedName>
</protein>
<feature type="domain" description="ABC transmembrane type-1" evidence="7">
    <location>
        <begin position="21"/>
        <end position="216"/>
    </location>
</feature>
<dbReference type="Pfam" id="PF00528">
    <property type="entry name" value="BPD_transp_1"/>
    <property type="match status" value="1"/>
</dbReference>
<evidence type="ECO:0000313" key="9">
    <source>
        <dbReference type="Proteomes" id="UP001469365"/>
    </source>
</evidence>
<evidence type="ECO:0000256" key="5">
    <source>
        <dbReference type="ARBA" id="ARBA00023136"/>
    </source>
</evidence>
<gene>
    <name evidence="8" type="ORF">WMW72_18575</name>
</gene>
<dbReference type="InterPro" id="IPR035906">
    <property type="entry name" value="MetI-like_sf"/>
</dbReference>
<accession>A0ABU9DM30</accession>
<keyword evidence="9" id="KW-1185">Reference proteome</keyword>